<accession>B1I3R2</accession>
<sequence>MQYISGAQLQEVLVTGAARLARMRQEIDRLNVFPVPDGDTGTNMYLTFLVALQELGQVGDDSLGAVTKAVAHGALLGARGNSGVILSQILQGFASALAGKDQGCAGDIAVALEKGVEFAYRAMSEPVEGTILTVARSAAEAAREAAERSPDLRRLSLHVYRRAAETLTLTPEMLPVLKKAGVVDAGGKGLLVILEGMLHVFRRFRQEELLTASFDFLTGSGQSTPRMEEPGDIRFLYCTEFLVRGPDLKSDELRANLRHLGDCLMVVGNGNMLKVHIHSNNPGRVLEEGLRHGTLHEVHINNMADQTAELKQPKKPLGLVAVVSGEGLAKIFESLGTDTIVSGQQTMNPSTEEILRAVERVPADRVLILPNNSNIILAAQQAQALSKKEVRVVPSRTVPQGLAAMLAFAPDASLEANVSRMEAALGNVLTGEVTQAVRDATVDGQEITAGGWLGIAEGKLVTGGSLAEVTEKVIGALVATGSLVTLYHGKNVSTAEAEEMLAGLRAVFPGAEFELYYGGQPLYHFIISVE</sequence>
<dbReference type="InterPro" id="IPR004007">
    <property type="entry name" value="DhaL_dom"/>
</dbReference>
<dbReference type="InterPro" id="IPR036117">
    <property type="entry name" value="DhaL_dom_sf"/>
</dbReference>
<dbReference type="STRING" id="477974.Daud_1108"/>
<dbReference type="PANTHER" id="PTHR33434">
    <property type="entry name" value="DEGV DOMAIN-CONTAINING PROTEIN DR_1986-RELATED"/>
    <property type="match status" value="1"/>
</dbReference>
<name>B1I3R2_DESAP</name>
<reference evidence="2 3" key="2">
    <citation type="journal article" date="2008" name="Science">
        <title>Environmental genomics reveals a single-species ecosystem deep within Earth.</title>
        <authorList>
            <person name="Chivian D."/>
            <person name="Brodie E.L."/>
            <person name="Alm E.J."/>
            <person name="Culley D.E."/>
            <person name="Dehal P.S."/>
            <person name="Desantis T.Z."/>
            <person name="Gihring T.M."/>
            <person name="Lapidus A."/>
            <person name="Lin L.H."/>
            <person name="Lowry S.R."/>
            <person name="Moser D.P."/>
            <person name="Richardson P.M."/>
            <person name="Southam G."/>
            <person name="Wanger G."/>
            <person name="Pratt L.M."/>
            <person name="Andersen G.L."/>
            <person name="Hazen T.C."/>
            <person name="Brockman F.J."/>
            <person name="Arkin A.P."/>
            <person name="Onstott T.C."/>
        </authorList>
    </citation>
    <scope>NUCLEOTIDE SEQUENCE [LARGE SCALE GENOMIC DNA]</scope>
    <source>
        <strain evidence="2 3">MP104C</strain>
    </source>
</reference>
<dbReference type="Pfam" id="PF13684">
    <property type="entry name" value="FakA-like_C"/>
    <property type="match status" value="1"/>
</dbReference>
<dbReference type="InterPro" id="IPR019986">
    <property type="entry name" value="YloV-like"/>
</dbReference>
<dbReference type="eggNOG" id="COG1461">
    <property type="taxonomic scope" value="Bacteria"/>
</dbReference>
<dbReference type="PROSITE" id="PS51480">
    <property type="entry name" value="DHAL"/>
    <property type="match status" value="1"/>
</dbReference>
<dbReference type="GO" id="GO:0004371">
    <property type="term" value="F:glycerone kinase activity"/>
    <property type="evidence" value="ECO:0007669"/>
    <property type="project" value="InterPro"/>
</dbReference>
<dbReference type="HOGENOM" id="CLU_017496_1_0_9"/>
<dbReference type="SUPFAM" id="SSF101473">
    <property type="entry name" value="DhaL-like"/>
    <property type="match status" value="1"/>
</dbReference>
<evidence type="ECO:0000313" key="2">
    <source>
        <dbReference type="EMBL" id="ACA59619.1"/>
    </source>
</evidence>
<dbReference type="Pfam" id="PF21645">
    <property type="entry name" value="FakA-like_M"/>
    <property type="match status" value="1"/>
</dbReference>
<dbReference type="InterPro" id="IPR033470">
    <property type="entry name" value="FakA-like_C"/>
</dbReference>
<dbReference type="SMART" id="SM01121">
    <property type="entry name" value="Dak1_2"/>
    <property type="match status" value="1"/>
</dbReference>
<dbReference type="InterPro" id="IPR050270">
    <property type="entry name" value="DegV_domain_contain"/>
</dbReference>
<keyword evidence="3" id="KW-1185">Reference proteome</keyword>
<dbReference type="RefSeq" id="WP_012302205.1">
    <property type="nucleotide sequence ID" value="NC_010424.1"/>
</dbReference>
<dbReference type="NCBIfam" id="TIGR03599">
    <property type="entry name" value="YloV"/>
    <property type="match status" value="1"/>
</dbReference>
<dbReference type="AlphaFoldDB" id="B1I3R2"/>
<dbReference type="InterPro" id="IPR048394">
    <property type="entry name" value="FakA-like_M"/>
</dbReference>
<dbReference type="Pfam" id="PF02734">
    <property type="entry name" value="Dak2"/>
    <property type="match status" value="1"/>
</dbReference>
<evidence type="ECO:0000259" key="1">
    <source>
        <dbReference type="PROSITE" id="PS51480"/>
    </source>
</evidence>
<feature type="domain" description="DhaL" evidence="1">
    <location>
        <begin position="7"/>
        <end position="199"/>
    </location>
</feature>
<protein>
    <submittedName>
        <fullName evidence="2">Dak phosphatase</fullName>
    </submittedName>
</protein>
<dbReference type="Proteomes" id="UP000008544">
    <property type="component" value="Chromosome"/>
</dbReference>
<proteinExistence type="predicted"/>
<dbReference type="KEGG" id="dau:Daud_1108"/>
<dbReference type="GO" id="GO:0006071">
    <property type="term" value="P:glycerol metabolic process"/>
    <property type="evidence" value="ECO:0007669"/>
    <property type="project" value="InterPro"/>
</dbReference>
<evidence type="ECO:0000313" key="3">
    <source>
        <dbReference type="Proteomes" id="UP000008544"/>
    </source>
</evidence>
<organism evidence="2 3">
    <name type="scientific">Desulforudis audaxviator (strain MP104C)</name>
    <dbReference type="NCBI Taxonomy" id="477974"/>
    <lineage>
        <taxon>Bacteria</taxon>
        <taxon>Bacillati</taxon>
        <taxon>Bacillota</taxon>
        <taxon>Clostridia</taxon>
        <taxon>Thermoanaerobacterales</taxon>
        <taxon>Candidatus Desulforudaceae</taxon>
        <taxon>Candidatus Desulforudis</taxon>
    </lineage>
</organism>
<dbReference type="SMART" id="SM01120">
    <property type="entry name" value="Dak2"/>
    <property type="match status" value="1"/>
</dbReference>
<dbReference type="PANTHER" id="PTHR33434:SF4">
    <property type="entry name" value="PHOSPHATASE PROTEIN"/>
    <property type="match status" value="1"/>
</dbReference>
<dbReference type="EMBL" id="CP000860">
    <property type="protein sequence ID" value="ACA59619.1"/>
    <property type="molecule type" value="Genomic_DNA"/>
</dbReference>
<reference evidence="3" key="1">
    <citation type="submission" date="2007-10" db="EMBL/GenBank/DDBJ databases">
        <title>Complete sequence of chromosome of Desulforudis audaxviator MP104C.</title>
        <authorList>
            <person name="Copeland A."/>
            <person name="Lucas S."/>
            <person name="Lapidus A."/>
            <person name="Barry K."/>
            <person name="Glavina del Rio T."/>
            <person name="Dalin E."/>
            <person name="Tice H."/>
            <person name="Bruce D."/>
            <person name="Pitluck S."/>
            <person name="Lowry S.R."/>
            <person name="Larimer F."/>
            <person name="Land M.L."/>
            <person name="Hauser L."/>
            <person name="Kyrpides N."/>
            <person name="Ivanova N.N."/>
            <person name="Richardson P."/>
        </authorList>
    </citation>
    <scope>NUCLEOTIDE SEQUENCE [LARGE SCALE GENOMIC DNA]</scope>
    <source>
        <strain evidence="3">MP104C</strain>
    </source>
</reference>
<gene>
    <name evidence="2" type="ordered locus">Daud_1108</name>
</gene>
<dbReference type="Gene3D" id="1.25.40.340">
    <property type="match status" value="1"/>
</dbReference>